<dbReference type="InterPro" id="IPR038577">
    <property type="entry name" value="GT10-like_C_sf"/>
</dbReference>
<evidence type="ECO:0000256" key="5">
    <source>
        <dbReference type="ARBA" id="ARBA00022679"/>
    </source>
</evidence>
<dbReference type="SUPFAM" id="SSF53756">
    <property type="entry name" value="UDP-Glycosyltransferase/glycogen phosphorylase"/>
    <property type="match status" value="1"/>
</dbReference>
<evidence type="ECO:0000259" key="13">
    <source>
        <dbReference type="Pfam" id="PF00852"/>
    </source>
</evidence>
<evidence type="ECO:0000256" key="11">
    <source>
        <dbReference type="ARBA" id="ARBA00023180"/>
    </source>
</evidence>
<dbReference type="WBParaSite" id="Csp11.Scaffold564.g4044.t1">
    <property type="protein sequence ID" value="Csp11.Scaffold564.g4044.t1"/>
    <property type="gene ID" value="Csp11.Scaffold564.g4044"/>
</dbReference>
<dbReference type="Proteomes" id="UP000095282">
    <property type="component" value="Unplaced"/>
</dbReference>
<dbReference type="InterPro" id="IPR031481">
    <property type="entry name" value="Glyco_tran_10_N"/>
</dbReference>
<keyword evidence="8" id="KW-1133">Transmembrane helix</keyword>
<dbReference type="PANTHER" id="PTHR48438">
    <property type="entry name" value="ALPHA-(1,3)-FUCOSYLTRANSFERASE C-RELATED"/>
    <property type="match status" value="1"/>
</dbReference>
<name>A0A1I7TAJ5_9PELO</name>
<evidence type="ECO:0000256" key="10">
    <source>
        <dbReference type="ARBA" id="ARBA00023136"/>
    </source>
</evidence>
<dbReference type="Pfam" id="PF17039">
    <property type="entry name" value="Glyco_tran_10_N"/>
    <property type="match status" value="1"/>
</dbReference>
<keyword evidence="5 12" id="KW-0808">Transferase</keyword>
<evidence type="ECO:0000256" key="6">
    <source>
        <dbReference type="ARBA" id="ARBA00022692"/>
    </source>
</evidence>
<reference evidence="16" key="1">
    <citation type="submission" date="2016-11" db="UniProtKB">
        <authorList>
            <consortium name="WormBaseParasite"/>
        </authorList>
    </citation>
    <scope>IDENTIFICATION</scope>
</reference>
<organism evidence="15 16">
    <name type="scientific">Caenorhabditis tropicalis</name>
    <dbReference type="NCBI Taxonomy" id="1561998"/>
    <lineage>
        <taxon>Eukaryota</taxon>
        <taxon>Metazoa</taxon>
        <taxon>Ecdysozoa</taxon>
        <taxon>Nematoda</taxon>
        <taxon>Chromadorea</taxon>
        <taxon>Rhabditida</taxon>
        <taxon>Rhabditina</taxon>
        <taxon>Rhabditomorpha</taxon>
        <taxon>Rhabditoidea</taxon>
        <taxon>Rhabditidae</taxon>
        <taxon>Peloderinae</taxon>
        <taxon>Caenorhabditis</taxon>
    </lineage>
</organism>
<dbReference type="GO" id="GO:0032580">
    <property type="term" value="C:Golgi cisterna membrane"/>
    <property type="evidence" value="ECO:0007669"/>
    <property type="project" value="UniProtKB-SubCell"/>
</dbReference>
<accession>A0A1I7TAJ5</accession>
<evidence type="ECO:0000256" key="2">
    <source>
        <dbReference type="ARBA" id="ARBA00004922"/>
    </source>
</evidence>
<keyword evidence="10" id="KW-0472">Membrane</keyword>
<dbReference type="Gene3D" id="3.40.50.11660">
    <property type="entry name" value="Glycosyl transferase family 10, C-terminal domain"/>
    <property type="match status" value="1"/>
</dbReference>
<evidence type="ECO:0000256" key="4">
    <source>
        <dbReference type="ARBA" id="ARBA00022676"/>
    </source>
</evidence>
<dbReference type="InterPro" id="IPR001503">
    <property type="entry name" value="Glyco_trans_10"/>
</dbReference>
<dbReference type="FunFam" id="3.40.50.11660:FF:000002">
    <property type="entry name" value="Alpha-(1,3)-fucosyltransferase"/>
    <property type="match status" value="1"/>
</dbReference>
<keyword evidence="15" id="KW-1185">Reference proteome</keyword>
<evidence type="ECO:0000256" key="1">
    <source>
        <dbReference type="ARBA" id="ARBA00004447"/>
    </source>
</evidence>
<dbReference type="GO" id="GO:0008417">
    <property type="term" value="F:fucosyltransferase activity"/>
    <property type="evidence" value="ECO:0007669"/>
    <property type="project" value="InterPro"/>
</dbReference>
<dbReference type="STRING" id="1561998.A0A1I7TAJ5"/>
<evidence type="ECO:0000256" key="7">
    <source>
        <dbReference type="ARBA" id="ARBA00022968"/>
    </source>
</evidence>
<sequence length="191" mass="22942">MWALENPFFSGIEEYKDYFNWTMGYRRDSDVFMPYGALIKSHETINYTEIWKSKKKEVVWLVSNNIEIKNQRKEVVEKLKELGMQVDLFGKVYGNEPDGCSRYGDDDGCEEKFYSPYKFTISFENSNCQDYVTEKFWKKAGRYKTVPIVMERKIYRDLEIPDSMYIAIDDFPSLQEFVDYLKKCRRMRRSI</sequence>
<evidence type="ECO:0000313" key="16">
    <source>
        <dbReference type="WBParaSite" id="Csp11.Scaffold564.g4044.t1"/>
    </source>
</evidence>
<keyword evidence="7" id="KW-0735">Signal-anchor</keyword>
<evidence type="ECO:0000256" key="12">
    <source>
        <dbReference type="RuleBase" id="RU003832"/>
    </source>
</evidence>
<feature type="domain" description="Fucosyltransferase N-terminal" evidence="14">
    <location>
        <begin position="2"/>
        <end position="36"/>
    </location>
</feature>
<keyword evidence="9 12" id="KW-0333">Golgi apparatus</keyword>
<keyword evidence="6 12" id="KW-0812">Transmembrane</keyword>
<evidence type="ECO:0000259" key="14">
    <source>
        <dbReference type="Pfam" id="PF17039"/>
    </source>
</evidence>
<evidence type="ECO:0000256" key="8">
    <source>
        <dbReference type="ARBA" id="ARBA00022989"/>
    </source>
</evidence>
<keyword evidence="11" id="KW-0325">Glycoprotein</keyword>
<dbReference type="UniPathway" id="UPA00378"/>
<evidence type="ECO:0000256" key="3">
    <source>
        <dbReference type="ARBA" id="ARBA00008919"/>
    </source>
</evidence>
<comment type="pathway">
    <text evidence="2">Protein modification; protein glycosylation.</text>
</comment>
<dbReference type="EC" id="2.4.1.-" evidence="12"/>
<dbReference type="eggNOG" id="KOG2619">
    <property type="taxonomic scope" value="Eukaryota"/>
</dbReference>
<evidence type="ECO:0000256" key="9">
    <source>
        <dbReference type="ARBA" id="ARBA00023034"/>
    </source>
</evidence>
<dbReference type="AlphaFoldDB" id="A0A1I7TAJ5"/>
<dbReference type="InterPro" id="IPR055270">
    <property type="entry name" value="Glyco_tran_10_C"/>
</dbReference>
<comment type="subcellular location">
    <subcellularLocation>
        <location evidence="1 12">Golgi apparatus</location>
        <location evidence="1 12">Golgi stack membrane</location>
        <topology evidence="1 12">Single-pass type II membrane protein</topology>
    </subcellularLocation>
</comment>
<keyword evidence="4 12" id="KW-0328">Glycosyltransferase</keyword>
<dbReference type="PANTHER" id="PTHR48438:SF1">
    <property type="entry name" value="ALPHA-(1,3)-FUCOSYLTRANSFERASE C-RELATED"/>
    <property type="match status" value="1"/>
</dbReference>
<comment type="similarity">
    <text evidence="3 12">Belongs to the glycosyltransferase 10 family.</text>
</comment>
<dbReference type="Pfam" id="PF00852">
    <property type="entry name" value="Glyco_transf_10"/>
    <property type="match status" value="1"/>
</dbReference>
<proteinExistence type="inferred from homology"/>
<feature type="domain" description="Fucosyltransferase C-terminal" evidence="13">
    <location>
        <begin position="51"/>
        <end position="185"/>
    </location>
</feature>
<protein>
    <recommendedName>
        <fullName evidence="12">Fucosyltransferase</fullName>
        <ecNumber evidence="12">2.4.1.-</ecNumber>
    </recommendedName>
</protein>
<evidence type="ECO:0000313" key="15">
    <source>
        <dbReference type="Proteomes" id="UP000095282"/>
    </source>
</evidence>